<keyword evidence="2 13" id="KW-0963">Cytoplasm</keyword>
<dbReference type="GO" id="GO:0000287">
    <property type="term" value="F:magnesium ion binding"/>
    <property type="evidence" value="ECO:0007669"/>
    <property type="project" value="UniProtKB-UniRule"/>
</dbReference>
<evidence type="ECO:0000256" key="14">
    <source>
        <dbReference type="NCBIfam" id="TIGR00228"/>
    </source>
</evidence>
<comment type="subunit">
    <text evidence="13">Homodimer which binds Holliday junction (HJ) DNA. The HJ becomes 2-fold symmetrical on binding to RuvC with unstacked arms; it has a different conformation from HJ DNA in complex with RuvA. In the full resolvosome a probable DNA-RuvA(4)-RuvB(12)-RuvC(2) complex forms which resolves the HJ.</text>
</comment>
<feature type="binding site" evidence="13">
    <location>
        <position position="99"/>
    </location>
    <ligand>
        <name>Mg(2+)</name>
        <dbReference type="ChEBI" id="CHEBI:18420"/>
        <label>2</label>
    </ligand>
</feature>
<comment type="catalytic activity">
    <reaction evidence="12 13">
        <text>Endonucleolytic cleavage at a junction such as a reciprocal single-stranded crossover between two homologous DNA duplexes (Holliday junction).</text>
        <dbReference type="EC" id="3.1.21.10"/>
    </reaction>
</comment>
<feature type="binding site" evidence="13">
    <location>
        <position position="171"/>
    </location>
    <ligand>
        <name>Mg(2+)</name>
        <dbReference type="ChEBI" id="CHEBI:18420"/>
        <label>1</label>
    </ligand>
</feature>
<evidence type="ECO:0000256" key="3">
    <source>
        <dbReference type="ARBA" id="ARBA00022722"/>
    </source>
</evidence>
<keyword evidence="10 13" id="KW-0233">DNA recombination</keyword>
<keyword evidence="8 13" id="KW-0460">Magnesium</keyword>
<accession>A0A0G0LUL8</accession>
<evidence type="ECO:0000256" key="9">
    <source>
        <dbReference type="ARBA" id="ARBA00023125"/>
    </source>
</evidence>
<comment type="subcellular location">
    <subcellularLocation>
        <location evidence="13">Cytoplasm</location>
    </subcellularLocation>
</comment>
<dbReference type="GO" id="GO:0048476">
    <property type="term" value="C:Holliday junction resolvase complex"/>
    <property type="evidence" value="ECO:0007669"/>
    <property type="project" value="UniProtKB-UniRule"/>
</dbReference>
<keyword evidence="6 13" id="KW-0227">DNA damage</keyword>
<keyword evidence="7 13" id="KW-0378">Hydrolase</keyword>
<proteinExistence type="inferred from homology"/>
<feature type="active site" evidence="13">
    <location>
        <position position="171"/>
    </location>
</feature>
<dbReference type="FunFam" id="3.30.420.10:FF:000002">
    <property type="entry name" value="Crossover junction endodeoxyribonuclease RuvC"/>
    <property type="match status" value="1"/>
</dbReference>
<comment type="cofactor">
    <cofactor evidence="13">
        <name>Mg(2+)</name>
        <dbReference type="ChEBI" id="CHEBI:18420"/>
    </cofactor>
    <text evidence="13">Binds 2 Mg(2+) ion per subunit.</text>
</comment>
<dbReference type="Pfam" id="PF02075">
    <property type="entry name" value="RuvC"/>
    <property type="match status" value="1"/>
</dbReference>
<comment type="caution">
    <text evidence="15">The sequence shown here is derived from an EMBL/GenBank/DDBJ whole genome shotgun (WGS) entry which is preliminary data.</text>
</comment>
<dbReference type="CDD" id="cd16962">
    <property type="entry name" value="RuvC"/>
    <property type="match status" value="1"/>
</dbReference>
<evidence type="ECO:0000256" key="12">
    <source>
        <dbReference type="ARBA" id="ARBA00029354"/>
    </source>
</evidence>
<dbReference type="SUPFAM" id="SSF53098">
    <property type="entry name" value="Ribonuclease H-like"/>
    <property type="match status" value="1"/>
</dbReference>
<reference evidence="15 16" key="1">
    <citation type="journal article" date="2015" name="Nature">
        <title>rRNA introns, odd ribosomes, and small enigmatic genomes across a large radiation of phyla.</title>
        <authorList>
            <person name="Brown C.T."/>
            <person name="Hug L.A."/>
            <person name="Thomas B.C."/>
            <person name="Sharon I."/>
            <person name="Castelle C.J."/>
            <person name="Singh A."/>
            <person name="Wilkins M.J."/>
            <person name="Williams K.H."/>
            <person name="Banfield J.F."/>
        </authorList>
    </citation>
    <scope>NUCLEOTIDE SEQUENCE [LARGE SCALE GENOMIC DNA]</scope>
</reference>
<evidence type="ECO:0000313" key="15">
    <source>
        <dbReference type="EMBL" id="KKQ91690.1"/>
    </source>
</evidence>
<evidence type="ECO:0000256" key="1">
    <source>
        <dbReference type="ARBA" id="ARBA00009518"/>
    </source>
</evidence>
<evidence type="ECO:0000256" key="6">
    <source>
        <dbReference type="ARBA" id="ARBA00022763"/>
    </source>
</evidence>
<keyword evidence="11 13" id="KW-0234">DNA repair</keyword>
<keyword evidence="5 13" id="KW-0255">Endonuclease</keyword>
<gene>
    <name evidence="13" type="primary">ruvC</name>
    <name evidence="15" type="ORF">UT17_C0004G0038</name>
</gene>
<dbReference type="InterPro" id="IPR036397">
    <property type="entry name" value="RNaseH_sf"/>
</dbReference>
<dbReference type="EC" id="3.1.21.10" evidence="13 14"/>
<dbReference type="GO" id="GO:0006310">
    <property type="term" value="P:DNA recombination"/>
    <property type="evidence" value="ECO:0007669"/>
    <property type="project" value="UniProtKB-UniRule"/>
</dbReference>
<organism evidence="15 16">
    <name type="scientific">Candidatus Woesebacteria bacterium GW2011_GWB1_39_10</name>
    <dbReference type="NCBI Taxonomy" id="1618572"/>
    <lineage>
        <taxon>Bacteria</taxon>
        <taxon>Candidatus Woeseibacteriota</taxon>
    </lineage>
</organism>
<dbReference type="GO" id="GO:0006281">
    <property type="term" value="P:DNA repair"/>
    <property type="evidence" value="ECO:0007669"/>
    <property type="project" value="UniProtKB-UniRule"/>
</dbReference>
<dbReference type="InterPro" id="IPR012337">
    <property type="entry name" value="RNaseH-like_sf"/>
</dbReference>
<dbReference type="PANTHER" id="PTHR30194:SF3">
    <property type="entry name" value="CROSSOVER JUNCTION ENDODEOXYRIBONUCLEASE RUVC"/>
    <property type="match status" value="1"/>
</dbReference>
<evidence type="ECO:0000313" key="16">
    <source>
        <dbReference type="Proteomes" id="UP000034774"/>
    </source>
</evidence>
<evidence type="ECO:0000256" key="4">
    <source>
        <dbReference type="ARBA" id="ARBA00022723"/>
    </source>
</evidence>
<keyword evidence="3 13" id="KW-0540">Nuclease</keyword>
<evidence type="ECO:0000256" key="8">
    <source>
        <dbReference type="ARBA" id="ARBA00022842"/>
    </source>
</evidence>
<dbReference type="EMBL" id="LBVU01000004">
    <property type="protein sequence ID" value="KKQ91690.1"/>
    <property type="molecule type" value="Genomic_DNA"/>
</dbReference>
<feature type="active site" evidence="13">
    <location>
        <position position="39"/>
    </location>
</feature>
<evidence type="ECO:0000256" key="13">
    <source>
        <dbReference type="HAMAP-Rule" id="MF_00034"/>
    </source>
</evidence>
<dbReference type="STRING" id="1618572.UT17_C0004G0038"/>
<feature type="active site" evidence="13">
    <location>
        <position position="99"/>
    </location>
</feature>
<name>A0A0G0LUL8_9BACT</name>
<dbReference type="Gene3D" id="3.30.420.10">
    <property type="entry name" value="Ribonuclease H-like superfamily/Ribonuclease H"/>
    <property type="match status" value="1"/>
</dbReference>
<dbReference type="PRINTS" id="PR00696">
    <property type="entry name" value="RSOLVASERUVC"/>
</dbReference>
<evidence type="ECO:0000256" key="10">
    <source>
        <dbReference type="ARBA" id="ARBA00023172"/>
    </source>
</evidence>
<keyword evidence="9 13" id="KW-0238">DNA-binding</keyword>
<dbReference type="PATRIC" id="fig|1618572.3.peg.755"/>
<dbReference type="GO" id="GO:0003677">
    <property type="term" value="F:DNA binding"/>
    <property type="evidence" value="ECO:0007669"/>
    <property type="project" value="UniProtKB-KW"/>
</dbReference>
<dbReference type="PANTHER" id="PTHR30194">
    <property type="entry name" value="CROSSOVER JUNCTION ENDODEOXYRIBONUCLEASE RUVC"/>
    <property type="match status" value="1"/>
</dbReference>
<dbReference type="HAMAP" id="MF_00034">
    <property type="entry name" value="RuvC"/>
    <property type="match status" value="1"/>
</dbReference>
<evidence type="ECO:0000256" key="11">
    <source>
        <dbReference type="ARBA" id="ARBA00023204"/>
    </source>
</evidence>
<sequence length="211" mass="23107">MWHLEIIGAGSVKFYLSTDTCPFRFLLGYNLVMLILGIDPGTATTGFGLVRLNGKGNEVVTWGLIETSKTLLKERRLDLIFEEIVALIKKHKPDVFVFEKIFFATNAKTVIAVGQAQGVMLLAASKTNVHVEEYAPGTIKKMITGSGRANKKEVQAHIRKILGSRVKSGAHKKTHFDNAADALAIALTHAFKLGESKSEARNIKSKTNTKA</sequence>
<dbReference type="NCBIfam" id="TIGR00228">
    <property type="entry name" value="ruvC"/>
    <property type="match status" value="1"/>
</dbReference>
<dbReference type="InterPro" id="IPR002176">
    <property type="entry name" value="X-over_junc_endoDNase_RuvC"/>
</dbReference>
<evidence type="ECO:0000256" key="2">
    <source>
        <dbReference type="ARBA" id="ARBA00022490"/>
    </source>
</evidence>
<feature type="binding site" evidence="13">
    <location>
        <position position="39"/>
    </location>
    <ligand>
        <name>Mg(2+)</name>
        <dbReference type="ChEBI" id="CHEBI:18420"/>
        <label>1</label>
    </ligand>
</feature>
<dbReference type="Proteomes" id="UP000034774">
    <property type="component" value="Unassembled WGS sequence"/>
</dbReference>
<comment type="function">
    <text evidence="13">The RuvA-RuvB-RuvC complex processes Holliday junction (HJ) DNA during genetic recombination and DNA repair. Endonuclease that resolves HJ intermediates. Cleaves cruciform DNA by making single-stranded nicks across the HJ at symmetrical positions within the homologous arms, yielding a 5'-phosphate and a 3'-hydroxyl group; requires a central core of homology in the junction. The consensus cleavage sequence is 5'-(A/T)TT(C/G)-3'. Cleavage occurs on the 3'-side of the TT dinucleotide at the point of strand exchange. HJ branch migration catalyzed by RuvA-RuvB allows RuvC to scan DNA until it finds its consensus sequence, where it cleaves and resolves the cruciform DNA.</text>
</comment>
<dbReference type="GO" id="GO:0005737">
    <property type="term" value="C:cytoplasm"/>
    <property type="evidence" value="ECO:0007669"/>
    <property type="project" value="UniProtKB-SubCell"/>
</dbReference>
<protein>
    <recommendedName>
        <fullName evidence="13 14">Crossover junction endodeoxyribonuclease RuvC</fullName>
        <ecNumber evidence="13 14">3.1.21.10</ecNumber>
    </recommendedName>
    <alternativeName>
        <fullName evidence="13">Holliday junction nuclease RuvC</fullName>
    </alternativeName>
    <alternativeName>
        <fullName evidence="13">Holliday junction resolvase RuvC</fullName>
    </alternativeName>
</protein>
<evidence type="ECO:0000256" key="5">
    <source>
        <dbReference type="ARBA" id="ARBA00022759"/>
    </source>
</evidence>
<evidence type="ECO:0000256" key="7">
    <source>
        <dbReference type="ARBA" id="ARBA00022801"/>
    </source>
</evidence>
<dbReference type="AlphaFoldDB" id="A0A0G0LUL8"/>
<dbReference type="GO" id="GO:0008821">
    <property type="term" value="F:crossover junction DNA endonuclease activity"/>
    <property type="evidence" value="ECO:0007669"/>
    <property type="project" value="UniProtKB-UniRule"/>
</dbReference>
<keyword evidence="4 13" id="KW-0479">Metal-binding</keyword>
<comment type="similarity">
    <text evidence="1 13">Belongs to the RuvC family.</text>
</comment>